<dbReference type="PROSITE" id="PS50835">
    <property type="entry name" value="IG_LIKE"/>
    <property type="match status" value="1"/>
</dbReference>
<name>A0AB32T416_DANRE</name>
<dbReference type="AlphaFoldDB" id="A0AB32T416"/>
<dbReference type="SUPFAM" id="SSF48726">
    <property type="entry name" value="Immunoglobulin"/>
    <property type="match status" value="1"/>
</dbReference>
<proteinExistence type="predicted"/>
<keyword evidence="7" id="KW-1015">Disulfide bond</keyword>
<dbReference type="InterPro" id="IPR036179">
    <property type="entry name" value="Ig-like_dom_sf"/>
</dbReference>
<dbReference type="KEGG" id="dre:101882672"/>
<dbReference type="SMART" id="SM00408">
    <property type="entry name" value="IGc2"/>
    <property type="match status" value="1"/>
</dbReference>
<accession>A0AB32T416</accession>
<dbReference type="PANTHER" id="PTHR25466:SF9">
    <property type="entry name" value="FIBRONECTIN TYPE-III DOMAIN-CONTAINING PROTEIN"/>
    <property type="match status" value="1"/>
</dbReference>
<keyword evidence="9" id="KW-0325">Glycoprotein</keyword>
<evidence type="ECO:0000256" key="2">
    <source>
        <dbReference type="ARBA" id="ARBA00022475"/>
    </source>
</evidence>
<dbReference type="Pfam" id="PF07686">
    <property type="entry name" value="V-set"/>
    <property type="match status" value="1"/>
</dbReference>
<evidence type="ECO:0000256" key="10">
    <source>
        <dbReference type="ARBA" id="ARBA00023319"/>
    </source>
</evidence>
<keyword evidence="10" id="KW-0393">Immunoglobulin domain</keyword>
<comment type="subcellular location">
    <subcellularLocation>
        <location evidence="1">Cell membrane</location>
        <topology evidence="1">Single-pass type I membrane protein</topology>
    </subcellularLocation>
</comment>
<sequence length="224" mass="24545">MDAIKHVAALLLALLSTADALKVDKVETEDVTLDCTALSDKDVTWLFNNGTALHYEKGGVITPGKGFEGRVSVEKDCFRTGNFSLTITDLHSTDEGVYRCFVDQDTTEGYPHTYKLHVNKKQDQTDSTGTEASDYKTIIIIIILALIVVILIIGISVLGILYHKACSQIQKSVPDNTQTSETEHMPLYDNTTPANNIAPLIELSVQESNTMKPDSSVKTFYTAG</sequence>
<evidence type="ECO:0000256" key="8">
    <source>
        <dbReference type="ARBA" id="ARBA00023170"/>
    </source>
</evidence>
<keyword evidence="3 11" id="KW-0812">Transmembrane</keyword>
<dbReference type="InterPro" id="IPR003599">
    <property type="entry name" value="Ig_sub"/>
</dbReference>
<organism evidence="14 15">
    <name type="scientific">Danio rerio</name>
    <name type="common">Zebrafish</name>
    <name type="synonym">Brachydanio rerio</name>
    <dbReference type="NCBI Taxonomy" id="7955"/>
    <lineage>
        <taxon>Eukaryota</taxon>
        <taxon>Metazoa</taxon>
        <taxon>Chordata</taxon>
        <taxon>Craniata</taxon>
        <taxon>Vertebrata</taxon>
        <taxon>Euteleostomi</taxon>
        <taxon>Actinopterygii</taxon>
        <taxon>Neopterygii</taxon>
        <taxon>Teleostei</taxon>
        <taxon>Ostariophysi</taxon>
        <taxon>Cypriniformes</taxon>
        <taxon>Danionidae</taxon>
        <taxon>Danioninae</taxon>
        <taxon>Danio</taxon>
    </lineage>
</organism>
<keyword evidence="2" id="KW-1003">Cell membrane</keyword>
<dbReference type="SMART" id="SM00406">
    <property type="entry name" value="IGv"/>
    <property type="match status" value="1"/>
</dbReference>
<dbReference type="InterPro" id="IPR051713">
    <property type="entry name" value="T-cell_Activation_Regulation"/>
</dbReference>
<feature type="transmembrane region" description="Helical" evidence="11">
    <location>
        <begin position="138"/>
        <end position="162"/>
    </location>
</feature>
<feature type="chain" id="PRO_5044303407" description="Ig-like domain-containing protein" evidence="12">
    <location>
        <begin position="21"/>
        <end position="224"/>
    </location>
</feature>
<dbReference type="RefSeq" id="XP_068070166.1">
    <property type="nucleotide sequence ID" value="XM_068214065.2"/>
</dbReference>
<keyword evidence="14" id="KW-1185">Reference proteome</keyword>
<feature type="domain" description="Ig-like" evidence="13">
    <location>
        <begin position="27"/>
        <end position="117"/>
    </location>
</feature>
<keyword evidence="4 12" id="KW-0732">Signal</keyword>
<evidence type="ECO:0000256" key="1">
    <source>
        <dbReference type="ARBA" id="ARBA00004251"/>
    </source>
</evidence>
<dbReference type="GO" id="GO:0005886">
    <property type="term" value="C:plasma membrane"/>
    <property type="evidence" value="ECO:0007669"/>
    <property type="project" value="UniProtKB-SubCell"/>
</dbReference>
<reference evidence="15" key="1">
    <citation type="submission" date="2025-08" db="UniProtKB">
        <authorList>
            <consortium name="RefSeq"/>
        </authorList>
    </citation>
    <scope>IDENTIFICATION</scope>
    <source>
        <strain evidence="15">Tuebingen</strain>
        <tissue evidence="15">Fibroblasts and whole tissue</tissue>
    </source>
</reference>
<gene>
    <name evidence="15" type="primary">LOC101882672</name>
</gene>
<protein>
    <recommendedName>
        <fullName evidence="13">Ig-like domain-containing protein</fullName>
    </recommendedName>
</protein>
<dbReference type="InterPro" id="IPR013106">
    <property type="entry name" value="Ig_V-set"/>
</dbReference>
<dbReference type="Gene3D" id="2.60.40.10">
    <property type="entry name" value="Immunoglobulins"/>
    <property type="match status" value="1"/>
</dbReference>
<evidence type="ECO:0000259" key="13">
    <source>
        <dbReference type="PROSITE" id="PS50835"/>
    </source>
</evidence>
<dbReference type="PANTHER" id="PTHR25466">
    <property type="entry name" value="T-LYMPHOCYTE ACTIVATION ANTIGEN"/>
    <property type="match status" value="1"/>
</dbReference>
<keyword evidence="5 11" id="KW-1133">Transmembrane helix</keyword>
<dbReference type="InterPro" id="IPR007110">
    <property type="entry name" value="Ig-like_dom"/>
</dbReference>
<evidence type="ECO:0000256" key="9">
    <source>
        <dbReference type="ARBA" id="ARBA00023180"/>
    </source>
</evidence>
<dbReference type="Proteomes" id="UP000000437">
    <property type="component" value="Chromosome 16"/>
</dbReference>
<keyword evidence="6 11" id="KW-0472">Membrane</keyword>
<evidence type="ECO:0000256" key="3">
    <source>
        <dbReference type="ARBA" id="ARBA00022692"/>
    </source>
</evidence>
<evidence type="ECO:0000256" key="11">
    <source>
        <dbReference type="SAM" id="Phobius"/>
    </source>
</evidence>
<keyword evidence="8" id="KW-0675">Receptor</keyword>
<evidence type="ECO:0000256" key="7">
    <source>
        <dbReference type="ARBA" id="ARBA00023157"/>
    </source>
</evidence>
<evidence type="ECO:0000313" key="15">
    <source>
        <dbReference type="RefSeq" id="XP_068070166.1"/>
    </source>
</evidence>
<evidence type="ECO:0000256" key="6">
    <source>
        <dbReference type="ARBA" id="ARBA00023136"/>
    </source>
</evidence>
<dbReference type="GeneID" id="101882672"/>
<evidence type="ECO:0000256" key="12">
    <source>
        <dbReference type="SAM" id="SignalP"/>
    </source>
</evidence>
<dbReference type="SMART" id="SM00409">
    <property type="entry name" value="IG"/>
    <property type="match status" value="1"/>
</dbReference>
<evidence type="ECO:0000256" key="5">
    <source>
        <dbReference type="ARBA" id="ARBA00022989"/>
    </source>
</evidence>
<dbReference type="InterPro" id="IPR003598">
    <property type="entry name" value="Ig_sub2"/>
</dbReference>
<feature type="signal peptide" evidence="12">
    <location>
        <begin position="1"/>
        <end position="20"/>
    </location>
</feature>
<dbReference type="InterPro" id="IPR013783">
    <property type="entry name" value="Ig-like_fold"/>
</dbReference>
<evidence type="ECO:0000256" key="4">
    <source>
        <dbReference type="ARBA" id="ARBA00022729"/>
    </source>
</evidence>
<evidence type="ECO:0000313" key="14">
    <source>
        <dbReference type="Proteomes" id="UP000000437"/>
    </source>
</evidence>